<evidence type="ECO:0000256" key="1">
    <source>
        <dbReference type="ARBA" id="ARBA00004123"/>
    </source>
</evidence>
<dbReference type="InterPro" id="IPR025525">
    <property type="entry name" value="hAT-like_transposase_RNase-H"/>
</dbReference>
<proteinExistence type="predicted"/>
<organism evidence="13 14">
    <name type="scientific">Quercus lobata</name>
    <name type="common">Valley oak</name>
    <dbReference type="NCBI Taxonomy" id="97700"/>
    <lineage>
        <taxon>Eukaryota</taxon>
        <taxon>Viridiplantae</taxon>
        <taxon>Streptophyta</taxon>
        <taxon>Embryophyta</taxon>
        <taxon>Tracheophyta</taxon>
        <taxon>Spermatophyta</taxon>
        <taxon>Magnoliopsida</taxon>
        <taxon>eudicotyledons</taxon>
        <taxon>Gunneridae</taxon>
        <taxon>Pentapetalae</taxon>
        <taxon>rosids</taxon>
        <taxon>fabids</taxon>
        <taxon>Fagales</taxon>
        <taxon>Fagaceae</taxon>
        <taxon>Quercus</taxon>
    </lineage>
</organism>
<dbReference type="SUPFAM" id="SSF140996">
    <property type="entry name" value="Hermes dimerisation domain"/>
    <property type="match status" value="1"/>
</dbReference>
<accession>A0A7N2LD91</accession>
<dbReference type="SUPFAM" id="SSF57667">
    <property type="entry name" value="beta-beta-alpha zinc fingers"/>
    <property type="match status" value="1"/>
</dbReference>
<evidence type="ECO:0000256" key="3">
    <source>
        <dbReference type="ARBA" id="ARBA00022723"/>
    </source>
</evidence>
<keyword evidence="6" id="KW-0805">Transcription regulation</keyword>
<evidence type="ECO:0000256" key="11">
    <source>
        <dbReference type="SAM" id="MobiDB-lite"/>
    </source>
</evidence>
<dbReference type="EMBL" id="LRBV02000004">
    <property type="status" value="NOT_ANNOTATED_CDS"/>
    <property type="molecule type" value="Genomic_DNA"/>
</dbReference>
<comment type="subunit">
    <text evidence="2">Homodimer.</text>
</comment>
<keyword evidence="5" id="KW-0862">Zinc</keyword>
<keyword evidence="8" id="KW-0804">Transcription</keyword>
<evidence type="ECO:0000259" key="12">
    <source>
        <dbReference type="PROSITE" id="PS50808"/>
    </source>
</evidence>
<evidence type="ECO:0000256" key="6">
    <source>
        <dbReference type="ARBA" id="ARBA00023015"/>
    </source>
</evidence>
<evidence type="ECO:0000256" key="7">
    <source>
        <dbReference type="ARBA" id="ARBA00023125"/>
    </source>
</evidence>
<dbReference type="PANTHER" id="PTHR46481">
    <property type="entry name" value="ZINC FINGER BED DOMAIN-CONTAINING PROTEIN 4"/>
    <property type="match status" value="1"/>
</dbReference>
<comment type="subcellular location">
    <subcellularLocation>
        <location evidence="1">Nucleus</location>
    </subcellularLocation>
</comment>
<dbReference type="InParanoid" id="A0A7N2LD91"/>
<evidence type="ECO:0000256" key="2">
    <source>
        <dbReference type="ARBA" id="ARBA00011738"/>
    </source>
</evidence>
<dbReference type="Gramene" id="QL04p026250:mrna">
    <property type="protein sequence ID" value="QL04p026250:mrna"/>
    <property type="gene ID" value="QL04p026250"/>
</dbReference>
<keyword evidence="4 10" id="KW-0863">Zinc-finger</keyword>
<keyword evidence="9" id="KW-0539">Nucleus</keyword>
<keyword evidence="14" id="KW-1185">Reference proteome</keyword>
<evidence type="ECO:0000313" key="13">
    <source>
        <dbReference type="EnsemblPlants" id="QL04p026250:mrna"/>
    </source>
</evidence>
<reference evidence="13 14" key="1">
    <citation type="journal article" date="2016" name="G3 (Bethesda)">
        <title>First Draft Assembly and Annotation of the Genome of a California Endemic Oak Quercus lobata Nee (Fagaceae).</title>
        <authorList>
            <person name="Sork V.L."/>
            <person name="Fitz-Gibbon S.T."/>
            <person name="Puiu D."/>
            <person name="Crepeau M."/>
            <person name="Gugger P.F."/>
            <person name="Sherman R."/>
            <person name="Stevens K."/>
            <person name="Langley C.H."/>
            <person name="Pellegrini M."/>
            <person name="Salzberg S.L."/>
        </authorList>
    </citation>
    <scope>NUCLEOTIDE SEQUENCE [LARGE SCALE GENOMIC DNA]</scope>
    <source>
        <strain evidence="13 14">cv. SW786</strain>
    </source>
</reference>
<dbReference type="InterPro" id="IPR003656">
    <property type="entry name" value="Znf_BED"/>
</dbReference>
<dbReference type="Pfam" id="PF14372">
    <property type="entry name" value="hAT-like_RNase-H"/>
    <property type="match status" value="1"/>
</dbReference>
<evidence type="ECO:0000256" key="10">
    <source>
        <dbReference type="PROSITE-ProRule" id="PRU00027"/>
    </source>
</evidence>
<dbReference type="EnsemblPlants" id="QL04p026250:mrna">
    <property type="protein sequence ID" value="QL04p026250:mrna"/>
    <property type="gene ID" value="QL04p026250"/>
</dbReference>
<feature type="region of interest" description="Disordered" evidence="11">
    <location>
        <begin position="1"/>
        <end position="25"/>
    </location>
</feature>
<evidence type="ECO:0000256" key="8">
    <source>
        <dbReference type="ARBA" id="ARBA00023163"/>
    </source>
</evidence>
<dbReference type="GO" id="GO:0005634">
    <property type="term" value="C:nucleus"/>
    <property type="evidence" value="ECO:0007669"/>
    <property type="project" value="UniProtKB-SubCell"/>
</dbReference>
<reference evidence="13" key="2">
    <citation type="submission" date="2021-01" db="UniProtKB">
        <authorList>
            <consortium name="EnsemblPlants"/>
        </authorList>
    </citation>
    <scope>IDENTIFICATION</scope>
</reference>
<evidence type="ECO:0000256" key="5">
    <source>
        <dbReference type="ARBA" id="ARBA00022833"/>
    </source>
</evidence>
<dbReference type="Proteomes" id="UP000594261">
    <property type="component" value="Chromosome 4"/>
</dbReference>
<evidence type="ECO:0000313" key="14">
    <source>
        <dbReference type="Proteomes" id="UP000594261"/>
    </source>
</evidence>
<dbReference type="GO" id="GO:0046983">
    <property type="term" value="F:protein dimerization activity"/>
    <property type="evidence" value="ECO:0007669"/>
    <property type="project" value="InterPro"/>
</dbReference>
<dbReference type="InterPro" id="IPR052035">
    <property type="entry name" value="ZnF_BED_domain_contain"/>
</dbReference>
<name>A0A7N2LD91_QUELO</name>
<dbReference type="OMA" id="SIIHEWG"/>
<dbReference type="AlphaFoldDB" id="A0A7N2LD91"/>
<keyword evidence="3" id="KW-0479">Metal-binding</keyword>
<dbReference type="Pfam" id="PF05699">
    <property type="entry name" value="Dimer_Tnp_hAT"/>
    <property type="match status" value="1"/>
</dbReference>
<dbReference type="InterPro" id="IPR012337">
    <property type="entry name" value="RNaseH-like_sf"/>
</dbReference>
<dbReference type="GO" id="GO:0008270">
    <property type="term" value="F:zinc ion binding"/>
    <property type="evidence" value="ECO:0007669"/>
    <property type="project" value="UniProtKB-KW"/>
</dbReference>
<feature type="domain" description="BED-type" evidence="12">
    <location>
        <begin position="50"/>
        <end position="95"/>
    </location>
</feature>
<evidence type="ECO:0000256" key="4">
    <source>
        <dbReference type="ARBA" id="ARBA00022771"/>
    </source>
</evidence>
<sequence length="729" mass="82374">MEPSSDASPSQATPTATTEPVAQAAQAVPTAHAEVPPLPPKGKGNVCTNRKKSIAWNHFEKVDIGDGHFKAVCNYCQKTYLADSKGHGTANLLNHTPIYVKNPNRKILSGQQTLMFEPKMDGEEGFQLVPTAFTVEASRKALAEMVIIDELPFRFVEGYGFQRYATTLQPKLRIRDIPSRQTIARDVISIYGVKREKLRGALKGRKVCLTTDTWTSIQNLCYMSLTSHFIDDDWKLHKRILNFCQVEDHKGETIGRKIELCLREWGINGIFTLTVDNASSNGATIKFLENVIKDWEGTVLEHEFLHMRCCAHILNLIVGNGMREIDASIAKVREAVRYVKSSPNRNQTFVGFVERLGIESKSLLCLDVPTRWNSTYLMLETAQKFEKVFIRMDFEDDSYCSYFMNKENSGGMGSPSSIDFQNCRIFVGFLKLFYNATKKFSGSLYVTANTFFDEMFVIQENISNLSKSQNHLLKNMATKMESKFDKYWGKGDKMNHLLYVAVILDPRKKLRFLKFCFSEIYGNEVADVMAELVRGALVKLYDFYSRVDSSNVQVASERERTHIEGESIGCSDPYVMVNSRFERFLEAEQSIGCSNEIDKYLAENCESRRGDVKFEILGWWKANSDRYQVLSKLARDVLAVPVSTVASESAFSTEGRILDPFRSSLSPLMVQNLVCAQDWLQALVPISFRKSKDEVEVLEDEFHDLVIRQAATGGGSSSSSKGISINIDD</sequence>
<keyword evidence="7" id="KW-0238">DNA-binding</keyword>
<dbReference type="Pfam" id="PF02892">
    <property type="entry name" value="zf-BED"/>
    <property type="match status" value="1"/>
</dbReference>
<evidence type="ECO:0000256" key="9">
    <source>
        <dbReference type="ARBA" id="ARBA00023242"/>
    </source>
</evidence>
<protein>
    <recommendedName>
        <fullName evidence="12">BED-type domain-containing protein</fullName>
    </recommendedName>
</protein>
<dbReference type="InterPro" id="IPR008906">
    <property type="entry name" value="HATC_C_dom"/>
</dbReference>
<dbReference type="InterPro" id="IPR036236">
    <property type="entry name" value="Znf_C2H2_sf"/>
</dbReference>
<dbReference type="PANTHER" id="PTHR46481:SF8">
    <property type="entry name" value="ZINC FINGER BED DOMAIN-CONTAINING PROTEIN RICESLEEPER 1-LIKE"/>
    <property type="match status" value="1"/>
</dbReference>
<dbReference type="SMART" id="SM00614">
    <property type="entry name" value="ZnF_BED"/>
    <property type="match status" value="1"/>
</dbReference>
<dbReference type="PROSITE" id="PS50808">
    <property type="entry name" value="ZF_BED"/>
    <property type="match status" value="1"/>
</dbReference>
<dbReference type="GO" id="GO:0003677">
    <property type="term" value="F:DNA binding"/>
    <property type="evidence" value="ECO:0007669"/>
    <property type="project" value="UniProtKB-KW"/>
</dbReference>
<dbReference type="SUPFAM" id="SSF53098">
    <property type="entry name" value="Ribonuclease H-like"/>
    <property type="match status" value="1"/>
</dbReference>